<evidence type="ECO:0000313" key="4">
    <source>
        <dbReference type="Proteomes" id="UP000077266"/>
    </source>
</evidence>
<protein>
    <recommendedName>
        <fullName evidence="5">WW domain-containing protein</fullName>
    </recommendedName>
</protein>
<dbReference type="InParanoid" id="A0A165J7K5"/>
<feature type="transmembrane region" description="Helical" evidence="2">
    <location>
        <begin position="437"/>
        <end position="461"/>
    </location>
</feature>
<evidence type="ECO:0000313" key="3">
    <source>
        <dbReference type="EMBL" id="KZV94444.1"/>
    </source>
</evidence>
<evidence type="ECO:0008006" key="5">
    <source>
        <dbReference type="Google" id="ProtNLM"/>
    </source>
</evidence>
<keyword evidence="2" id="KW-0812">Transmembrane</keyword>
<dbReference type="AlphaFoldDB" id="A0A165J7K5"/>
<feature type="compositionally biased region" description="Polar residues" evidence="1">
    <location>
        <begin position="1"/>
        <end position="16"/>
    </location>
</feature>
<gene>
    <name evidence="3" type="ORF">EXIGLDRAFT_767090</name>
</gene>
<keyword evidence="2" id="KW-1133">Transmembrane helix</keyword>
<accession>A0A165J7K5</accession>
<reference evidence="3 4" key="1">
    <citation type="journal article" date="2016" name="Mol. Biol. Evol.">
        <title>Comparative Genomics of Early-Diverging Mushroom-Forming Fungi Provides Insights into the Origins of Lignocellulose Decay Capabilities.</title>
        <authorList>
            <person name="Nagy L.G."/>
            <person name="Riley R."/>
            <person name="Tritt A."/>
            <person name="Adam C."/>
            <person name="Daum C."/>
            <person name="Floudas D."/>
            <person name="Sun H."/>
            <person name="Yadav J.S."/>
            <person name="Pangilinan J."/>
            <person name="Larsson K.H."/>
            <person name="Matsuura K."/>
            <person name="Barry K."/>
            <person name="Labutti K."/>
            <person name="Kuo R."/>
            <person name="Ohm R.A."/>
            <person name="Bhattacharya S.S."/>
            <person name="Shirouzu T."/>
            <person name="Yoshinaga Y."/>
            <person name="Martin F.M."/>
            <person name="Grigoriev I.V."/>
            <person name="Hibbett D.S."/>
        </authorList>
    </citation>
    <scope>NUCLEOTIDE SEQUENCE [LARGE SCALE GENOMIC DNA]</scope>
    <source>
        <strain evidence="3 4">HHB12029</strain>
    </source>
</reference>
<dbReference type="Proteomes" id="UP000077266">
    <property type="component" value="Unassembled WGS sequence"/>
</dbReference>
<feature type="transmembrane region" description="Helical" evidence="2">
    <location>
        <begin position="502"/>
        <end position="522"/>
    </location>
</feature>
<sequence length="593" mass="66413">MAQSFTHGELVSSPTEMTPADRDLLPPPVVKQSHTDISPLPVAPCKLARYERADNQYDSALCAQARRLTPPHDAFSVPVADHPIKPMMFCKPSEDQPDYSSQLWKRFIHPEGQVYYHSDDLQLVTDADATREDVHQAIMGTCKELRRQMNQILAHQRPDSETEELLWHHHHENWELCVEVVFDTDNLITGISYYIADWNRRCVMWLEEGLSGKAVGLEHHACDEHLRQDLEGQFWKHVEYFSAHRPLPDGAYEELKGILVYAGTDRMTSTDSTASFNATDIRSFLQLLQVECGDGPGQRYFTATVARHWHEACDNRVHHLYGLPGARLCRSQSRYYAPLATDNPGLFMRTVASVFLFNDPVRIYHKLCATYVDRSVCIDHWRTFLKGVQEDWRSNSVIATVMLAANMGFLAIGQLGGTGSVKTSGDVNADPSAQMPLPAQTLSAISALLSIGSIISGMLLVRRHRELDTPYCTADQAGEYMSECARQFNGLFGAAMHFSTPFALQLWCLILFVGAMLTYSFFTPSFIISPFIAFTVVRIDMDSATGVGGEIASNVRGSASAFILLARLDDVDTYSFEISGSSVPAVHERYERS</sequence>
<proteinExistence type="predicted"/>
<dbReference type="OrthoDB" id="2657661at2759"/>
<organism evidence="3 4">
    <name type="scientific">Exidia glandulosa HHB12029</name>
    <dbReference type="NCBI Taxonomy" id="1314781"/>
    <lineage>
        <taxon>Eukaryota</taxon>
        <taxon>Fungi</taxon>
        <taxon>Dikarya</taxon>
        <taxon>Basidiomycota</taxon>
        <taxon>Agaricomycotina</taxon>
        <taxon>Agaricomycetes</taxon>
        <taxon>Auriculariales</taxon>
        <taxon>Exidiaceae</taxon>
        <taxon>Exidia</taxon>
    </lineage>
</organism>
<evidence type="ECO:0000256" key="2">
    <source>
        <dbReference type="SAM" id="Phobius"/>
    </source>
</evidence>
<name>A0A165J7K5_EXIGL</name>
<feature type="region of interest" description="Disordered" evidence="1">
    <location>
        <begin position="1"/>
        <end position="36"/>
    </location>
</feature>
<dbReference type="EMBL" id="KV425972">
    <property type="protein sequence ID" value="KZV94444.1"/>
    <property type="molecule type" value="Genomic_DNA"/>
</dbReference>
<keyword evidence="4" id="KW-1185">Reference proteome</keyword>
<evidence type="ECO:0000256" key="1">
    <source>
        <dbReference type="SAM" id="MobiDB-lite"/>
    </source>
</evidence>
<keyword evidence="2" id="KW-0472">Membrane</keyword>